<evidence type="ECO:0000313" key="4">
    <source>
        <dbReference type="Proteomes" id="UP000679247"/>
    </source>
</evidence>
<dbReference type="Pfam" id="PF00534">
    <property type="entry name" value="Glycos_transf_1"/>
    <property type="match status" value="1"/>
</dbReference>
<evidence type="ECO:0000259" key="1">
    <source>
        <dbReference type="Pfam" id="PF00534"/>
    </source>
</evidence>
<organism evidence="3 4">
    <name type="scientific">Cytobacillus gottheilii</name>
    <dbReference type="NCBI Taxonomy" id="859144"/>
    <lineage>
        <taxon>Bacteria</taxon>
        <taxon>Bacillati</taxon>
        <taxon>Bacillota</taxon>
        <taxon>Bacilli</taxon>
        <taxon>Bacillales</taxon>
        <taxon>Bacillaceae</taxon>
        <taxon>Cytobacillus</taxon>
    </lineage>
</organism>
<feature type="domain" description="Glycosyl transferase family 1" evidence="1">
    <location>
        <begin position="174"/>
        <end position="294"/>
    </location>
</feature>
<evidence type="ECO:0000313" key="3">
    <source>
        <dbReference type="EMBL" id="QVY59651.1"/>
    </source>
</evidence>
<dbReference type="InterPro" id="IPR028098">
    <property type="entry name" value="Glyco_trans_4-like_N"/>
</dbReference>
<protein>
    <submittedName>
        <fullName evidence="3">Glycosyltransferase</fullName>
    </submittedName>
</protein>
<dbReference type="InterPro" id="IPR001296">
    <property type="entry name" value="Glyco_trans_1"/>
</dbReference>
<dbReference type="PANTHER" id="PTHR45947">
    <property type="entry name" value="SULFOQUINOVOSYL TRANSFERASE SQD2"/>
    <property type="match status" value="1"/>
</dbReference>
<name>A0ABX8F838_9BACI</name>
<dbReference type="PANTHER" id="PTHR45947:SF3">
    <property type="entry name" value="SULFOQUINOVOSYL TRANSFERASE SQD2"/>
    <property type="match status" value="1"/>
</dbReference>
<dbReference type="InterPro" id="IPR050194">
    <property type="entry name" value="Glycosyltransferase_grp1"/>
</dbReference>
<dbReference type="SUPFAM" id="SSF53756">
    <property type="entry name" value="UDP-Glycosyltransferase/glycogen phosphorylase"/>
    <property type="match status" value="1"/>
</dbReference>
<keyword evidence="4" id="KW-1185">Reference proteome</keyword>
<dbReference type="RefSeq" id="WP_214473714.1">
    <property type="nucleotide sequence ID" value="NZ_CP071709.1"/>
</dbReference>
<dbReference type="EMBL" id="CP071709">
    <property type="protein sequence ID" value="QVY59651.1"/>
    <property type="molecule type" value="Genomic_DNA"/>
</dbReference>
<dbReference type="Proteomes" id="UP000679247">
    <property type="component" value="Chromosome"/>
</dbReference>
<gene>
    <name evidence="3" type="ORF">J1899_11260</name>
</gene>
<dbReference type="Pfam" id="PF13439">
    <property type="entry name" value="Glyco_transf_4"/>
    <property type="match status" value="1"/>
</dbReference>
<evidence type="ECO:0000259" key="2">
    <source>
        <dbReference type="Pfam" id="PF13439"/>
    </source>
</evidence>
<sequence>MRRILMVVDHLGANGTVTHVISLAKELKKMGHHIVIAGREGSKLSEINSHNIPFYSIDFPATFSPSHFEYNRVENNMMEIIQNENISLIHGHQVYSGIIAAKCAKVKNLPFIYTVHGLYSQNYELNMVAGYASKLIAVSPYVFSQLSGQFPEKLVLILNGIDETEFNPKSGGPFRKELGIQLDRFVVLYASRLEWIKADICMQLIQAVNQLKHSDMPDIELLILGEGKRQSFINETSRYYCMNKKESFIKTMGSQCNLQDYYGISDCVVGTGRTALEALLCEKNVIAAGNKGFLGHVTIENWEQAKNAHFGDHFALKSYGKAEFIRSLLDLRRIQSLNETQLLRETVIRDYSIVNAAIQHLSLYP</sequence>
<proteinExistence type="predicted"/>
<reference evidence="3 4" key="1">
    <citation type="submission" date="2021-03" db="EMBL/GenBank/DDBJ databases">
        <title>The first data on the complete genome of the tetrodotoxin-producing bacterium.</title>
        <authorList>
            <person name="Melnikova D.I."/>
            <person name="Nijland R."/>
            <person name="Magarlamov T.Y."/>
        </authorList>
    </citation>
    <scope>NUCLEOTIDE SEQUENCE [LARGE SCALE GENOMIC DNA]</scope>
    <source>
        <strain evidence="3 4">1839</strain>
    </source>
</reference>
<feature type="domain" description="Glycosyltransferase subfamily 4-like N-terminal" evidence="2">
    <location>
        <begin position="14"/>
        <end position="163"/>
    </location>
</feature>
<dbReference type="Gene3D" id="3.40.50.2000">
    <property type="entry name" value="Glycogen Phosphorylase B"/>
    <property type="match status" value="2"/>
</dbReference>
<accession>A0ABX8F838</accession>